<evidence type="ECO:0000313" key="14">
    <source>
        <dbReference type="Proteomes" id="UP000501812"/>
    </source>
</evidence>
<dbReference type="GO" id="GO:0051301">
    <property type="term" value="P:cell division"/>
    <property type="evidence" value="ECO:0007669"/>
    <property type="project" value="UniProtKB-KW"/>
</dbReference>
<feature type="binding site" evidence="10">
    <location>
        <begin position="13"/>
        <end position="15"/>
    </location>
    <ligand>
        <name>UDP-N-acetyl-alpha-D-glucosamine</name>
        <dbReference type="ChEBI" id="CHEBI:57705"/>
    </ligand>
</feature>
<dbReference type="Pfam" id="PF04101">
    <property type="entry name" value="Glyco_tran_28_C"/>
    <property type="match status" value="1"/>
</dbReference>
<keyword evidence="8 10" id="KW-0131">Cell cycle</keyword>
<keyword evidence="7 10" id="KW-0472">Membrane</keyword>
<evidence type="ECO:0000256" key="1">
    <source>
        <dbReference type="ARBA" id="ARBA00022475"/>
    </source>
</evidence>
<evidence type="ECO:0000256" key="5">
    <source>
        <dbReference type="ARBA" id="ARBA00022960"/>
    </source>
</evidence>
<dbReference type="RefSeq" id="WP_169453839.1">
    <property type="nucleotide sequence ID" value="NZ_CP051774.1"/>
</dbReference>
<dbReference type="GO" id="GO:0005975">
    <property type="term" value="P:carbohydrate metabolic process"/>
    <property type="evidence" value="ECO:0007669"/>
    <property type="project" value="InterPro"/>
</dbReference>
<evidence type="ECO:0000259" key="12">
    <source>
        <dbReference type="Pfam" id="PF04101"/>
    </source>
</evidence>
<dbReference type="AlphaFoldDB" id="A0A858RFN1"/>
<dbReference type="PANTHER" id="PTHR21015">
    <property type="entry name" value="UDP-N-ACETYLGLUCOSAMINE--N-ACETYLMURAMYL-(PENTAPEPTIDE) PYROPHOSPHORYL-UNDECAPRENOL N-ACETYLGLUCOSAMINE TRANSFERASE 1"/>
    <property type="match status" value="1"/>
</dbReference>
<feature type="binding site" evidence="10">
    <location>
        <position position="294"/>
    </location>
    <ligand>
        <name>UDP-N-acetyl-alpha-D-glucosamine</name>
        <dbReference type="ChEBI" id="CHEBI:57705"/>
    </ligand>
</feature>
<dbReference type="GO" id="GO:0005886">
    <property type="term" value="C:plasma membrane"/>
    <property type="evidence" value="ECO:0007669"/>
    <property type="project" value="UniProtKB-SubCell"/>
</dbReference>
<dbReference type="InterPro" id="IPR004276">
    <property type="entry name" value="GlycoTrans_28_N"/>
</dbReference>
<evidence type="ECO:0000256" key="9">
    <source>
        <dbReference type="ARBA" id="ARBA00023316"/>
    </source>
</evidence>
<evidence type="ECO:0000256" key="7">
    <source>
        <dbReference type="ARBA" id="ARBA00023136"/>
    </source>
</evidence>
<dbReference type="InterPro" id="IPR007235">
    <property type="entry name" value="Glyco_trans_28_C"/>
</dbReference>
<keyword evidence="4 10" id="KW-0808">Transferase</keyword>
<name>A0A858RFN1_9BACT</name>
<dbReference type="PANTHER" id="PTHR21015:SF22">
    <property type="entry name" value="GLYCOSYLTRANSFERASE"/>
    <property type="match status" value="1"/>
</dbReference>
<evidence type="ECO:0000256" key="10">
    <source>
        <dbReference type="HAMAP-Rule" id="MF_00033"/>
    </source>
</evidence>
<feature type="domain" description="Glycosyl transferase family 28 C-terminal" evidence="12">
    <location>
        <begin position="191"/>
        <end position="352"/>
    </location>
</feature>
<dbReference type="InterPro" id="IPR006009">
    <property type="entry name" value="GlcNAc_MurG"/>
</dbReference>
<dbReference type="NCBIfam" id="TIGR01133">
    <property type="entry name" value="murG"/>
    <property type="match status" value="1"/>
</dbReference>
<keyword evidence="9 10" id="KW-0961">Cell wall biogenesis/degradation</keyword>
<evidence type="ECO:0000256" key="3">
    <source>
        <dbReference type="ARBA" id="ARBA00022676"/>
    </source>
</evidence>
<dbReference type="GO" id="GO:0008360">
    <property type="term" value="P:regulation of cell shape"/>
    <property type="evidence" value="ECO:0007669"/>
    <property type="project" value="UniProtKB-KW"/>
</dbReference>
<dbReference type="EMBL" id="CP051774">
    <property type="protein sequence ID" value="QJE95525.1"/>
    <property type="molecule type" value="Genomic_DNA"/>
</dbReference>
<keyword evidence="1 10" id="KW-1003">Cell membrane</keyword>
<keyword evidence="6 10" id="KW-0573">Peptidoglycan synthesis</keyword>
<evidence type="ECO:0000256" key="4">
    <source>
        <dbReference type="ARBA" id="ARBA00022679"/>
    </source>
</evidence>
<protein>
    <recommendedName>
        <fullName evidence="10">UDP-N-acetylglucosamine--N-acetylmuramyl-(pentapeptide) pyrophosphoryl-undecaprenol N-acetylglucosamine transferase</fullName>
        <ecNumber evidence="10">2.4.1.227</ecNumber>
    </recommendedName>
    <alternativeName>
        <fullName evidence="10">Undecaprenyl-PP-MurNAc-pentapeptide-UDPGlcNAc GlcNAc transferase</fullName>
    </alternativeName>
</protein>
<evidence type="ECO:0000256" key="8">
    <source>
        <dbReference type="ARBA" id="ARBA00023306"/>
    </source>
</evidence>
<dbReference type="GO" id="GO:0071555">
    <property type="term" value="P:cell wall organization"/>
    <property type="evidence" value="ECO:0007669"/>
    <property type="project" value="UniProtKB-KW"/>
</dbReference>
<comment type="pathway">
    <text evidence="10">Cell wall biogenesis; peptidoglycan biosynthesis.</text>
</comment>
<sequence>MEQASLVIACGGTGGHLFPGLAVAEEWTARGGRVLLLVSEKKIDQEARRKYTQYQFETIPAIGKPATFSPKMLPFLWKLWRTMGRCGGLLKEFKADAVLGMGGFTSLPPAWAAKNAGLPAFVHDSNALPGKANRLTAKFCQKVFIGWDAARKYFGSREVVQTGTPVRAEMRHLPSRAEAAAKFGLDPNRPTLMVTGGSQGARRLNSLVAQAFTSFPAGTQVLHIAGPLDQQRVEEEAGGREGYHVIGFCDDMPSAYAVADAVLSRSGASSMTELSFLGLPSILVPFPYAADDHQTKNAEVFSTAGAAFLEQESALDAGKLAERVTTLMSDLQTRDRMAQAARSLAVPDAAARVCDAIQATLSRK</sequence>
<reference evidence="13 14" key="1">
    <citation type="submission" date="2020-04" db="EMBL/GenBank/DDBJ databases">
        <title>Luteolibacter sp. G-1-1-1 isolated from soil.</title>
        <authorList>
            <person name="Dahal R.H."/>
        </authorList>
    </citation>
    <scope>NUCLEOTIDE SEQUENCE [LARGE SCALE GENOMIC DNA]</scope>
    <source>
        <strain evidence="13 14">G-1-1-1</strain>
    </source>
</reference>
<comment type="subcellular location">
    <subcellularLocation>
        <location evidence="10">Cell membrane</location>
        <topology evidence="10">Peripheral membrane protein</topology>
        <orientation evidence="10">Cytoplasmic side</orientation>
    </subcellularLocation>
</comment>
<gene>
    <name evidence="10 13" type="primary">murG</name>
    <name evidence="13" type="ORF">HHL09_06915</name>
</gene>
<dbReference type="GO" id="GO:0050511">
    <property type="term" value="F:undecaprenyldiphospho-muramoylpentapeptide beta-N-acetylglucosaminyltransferase activity"/>
    <property type="evidence" value="ECO:0007669"/>
    <property type="project" value="UniProtKB-UniRule"/>
</dbReference>
<comment type="similarity">
    <text evidence="10">Belongs to the glycosyltransferase 28 family. MurG subfamily.</text>
</comment>
<dbReference type="EC" id="2.4.1.227" evidence="10"/>
<feature type="binding site" evidence="10">
    <location>
        <position position="167"/>
    </location>
    <ligand>
        <name>UDP-N-acetyl-alpha-D-glucosamine</name>
        <dbReference type="ChEBI" id="CHEBI:57705"/>
    </ligand>
</feature>
<dbReference type="KEGG" id="luo:HHL09_06915"/>
<dbReference type="GO" id="GO:0009252">
    <property type="term" value="P:peptidoglycan biosynthetic process"/>
    <property type="evidence" value="ECO:0007669"/>
    <property type="project" value="UniProtKB-UniRule"/>
</dbReference>
<keyword evidence="14" id="KW-1185">Reference proteome</keyword>
<dbReference type="CDD" id="cd03785">
    <property type="entry name" value="GT28_MurG"/>
    <property type="match status" value="1"/>
</dbReference>
<comment type="caution">
    <text evidence="10">Lacks conserved residue(s) required for the propagation of feature annotation.</text>
</comment>
<comment type="function">
    <text evidence="10">Cell wall formation. Catalyzes the transfer of a GlcNAc subunit on undecaprenyl-pyrophosphoryl-MurNAc-pentapeptide (lipid intermediate I) to form undecaprenyl-pyrophosphoryl-MurNAc-(pentapeptide)GlcNAc (lipid intermediate II).</text>
</comment>
<feature type="domain" description="Glycosyltransferase family 28 N-terminal" evidence="11">
    <location>
        <begin position="7"/>
        <end position="145"/>
    </location>
</feature>
<accession>A0A858RFN1</accession>
<evidence type="ECO:0000256" key="2">
    <source>
        <dbReference type="ARBA" id="ARBA00022618"/>
    </source>
</evidence>
<evidence type="ECO:0000313" key="13">
    <source>
        <dbReference type="EMBL" id="QJE95525.1"/>
    </source>
</evidence>
<dbReference type="Gene3D" id="3.40.50.2000">
    <property type="entry name" value="Glycogen Phosphorylase B"/>
    <property type="match status" value="2"/>
</dbReference>
<organism evidence="13 14">
    <name type="scientific">Luteolibacter luteus</name>
    <dbReference type="NCBI Taxonomy" id="2728835"/>
    <lineage>
        <taxon>Bacteria</taxon>
        <taxon>Pseudomonadati</taxon>
        <taxon>Verrucomicrobiota</taxon>
        <taxon>Verrucomicrobiia</taxon>
        <taxon>Verrucomicrobiales</taxon>
        <taxon>Verrucomicrobiaceae</taxon>
        <taxon>Luteolibacter</taxon>
    </lineage>
</organism>
<dbReference type="Proteomes" id="UP000501812">
    <property type="component" value="Chromosome"/>
</dbReference>
<dbReference type="SUPFAM" id="SSF53756">
    <property type="entry name" value="UDP-Glycosyltransferase/glycogen phosphorylase"/>
    <property type="match status" value="1"/>
</dbReference>
<keyword evidence="5 10" id="KW-0133">Cell shape</keyword>
<dbReference type="HAMAP" id="MF_00033">
    <property type="entry name" value="MurG"/>
    <property type="match status" value="1"/>
</dbReference>
<dbReference type="UniPathway" id="UPA00219"/>
<feature type="binding site" evidence="10">
    <location>
        <position position="198"/>
    </location>
    <ligand>
        <name>UDP-N-acetyl-alpha-D-glucosamine</name>
        <dbReference type="ChEBI" id="CHEBI:57705"/>
    </ligand>
</feature>
<comment type="catalytic activity">
    <reaction evidence="10">
        <text>di-trans,octa-cis-undecaprenyl diphospho-N-acetyl-alpha-D-muramoyl-L-alanyl-D-glutamyl-meso-2,6-diaminopimeloyl-D-alanyl-D-alanine + UDP-N-acetyl-alpha-D-glucosamine = di-trans,octa-cis-undecaprenyl diphospho-[N-acetyl-alpha-D-glucosaminyl-(1-&gt;4)]-N-acetyl-alpha-D-muramoyl-L-alanyl-D-glutamyl-meso-2,6-diaminopimeloyl-D-alanyl-D-alanine + UDP + H(+)</text>
        <dbReference type="Rhea" id="RHEA:31227"/>
        <dbReference type="ChEBI" id="CHEBI:15378"/>
        <dbReference type="ChEBI" id="CHEBI:57705"/>
        <dbReference type="ChEBI" id="CHEBI:58223"/>
        <dbReference type="ChEBI" id="CHEBI:61387"/>
        <dbReference type="ChEBI" id="CHEBI:61388"/>
        <dbReference type="EC" id="2.4.1.227"/>
    </reaction>
</comment>
<dbReference type="Pfam" id="PF03033">
    <property type="entry name" value="Glyco_transf_28"/>
    <property type="match status" value="1"/>
</dbReference>
<keyword evidence="2 10" id="KW-0132">Cell division</keyword>
<keyword evidence="3 10" id="KW-0328">Glycosyltransferase</keyword>
<feature type="binding site" evidence="10">
    <location>
        <position position="126"/>
    </location>
    <ligand>
        <name>UDP-N-acetyl-alpha-D-glucosamine</name>
        <dbReference type="ChEBI" id="CHEBI:57705"/>
    </ligand>
</feature>
<proteinExistence type="inferred from homology"/>
<evidence type="ECO:0000256" key="6">
    <source>
        <dbReference type="ARBA" id="ARBA00022984"/>
    </source>
</evidence>
<evidence type="ECO:0000259" key="11">
    <source>
        <dbReference type="Pfam" id="PF03033"/>
    </source>
</evidence>